<reference evidence="1" key="1">
    <citation type="submission" date="2019-12" db="EMBL/GenBank/DDBJ databases">
        <title>Genome sequencing and annotation of Brassica cretica.</title>
        <authorList>
            <person name="Studholme D.J."/>
            <person name="Sarris P.F."/>
        </authorList>
    </citation>
    <scope>NUCLEOTIDE SEQUENCE</scope>
    <source>
        <strain evidence="1">PFS-001/15</strain>
        <tissue evidence="1">Leaf</tissue>
    </source>
</reference>
<evidence type="ECO:0000313" key="1">
    <source>
        <dbReference type="EMBL" id="KAF2542963.1"/>
    </source>
</evidence>
<dbReference type="Proteomes" id="UP000712281">
    <property type="component" value="Unassembled WGS sequence"/>
</dbReference>
<comment type="caution">
    <text evidence="1">The sequence shown here is derived from an EMBL/GenBank/DDBJ whole genome shotgun (WGS) entry which is preliminary data.</text>
</comment>
<protein>
    <submittedName>
        <fullName evidence="1">Uncharacterized protein</fullName>
    </submittedName>
</protein>
<sequence length="236" mass="27100">MRQGSTELSPHRSTLIFIRQPKMSIDRHWNELHEGFTTEELLNHQERSYTDSVLAEAGGRGLCFYQPYARASRPSIDEKPPSSINIRLKPPSTVSEKTKYDNQYLTQDEFGIFRDPDGYARAMDGHALQISREDIADILQMAKGAENLFMQKRNSPAHKQRVTNEFYDTAGGVDNHFKQKYRHHTRPSIDVDVPSSINRRPEFGKELMTVMALGDSTGKRKMSMESIEMIKDMSEM</sequence>
<name>A0A8S9GAC8_BRACR</name>
<proteinExistence type="predicted"/>
<gene>
    <name evidence="1" type="ORF">F2Q68_00030855</name>
</gene>
<dbReference type="EMBL" id="QGKW02002005">
    <property type="protein sequence ID" value="KAF2542963.1"/>
    <property type="molecule type" value="Genomic_DNA"/>
</dbReference>
<dbReference type="AlphaFoldDB" id="A0A8S9GAC8"/>
<evidence type="ECO:0000313" key="2">
    <source>
        <dbReference type="Proteomes" id="UP000712281"/>
    </source>
</evidence>
<organism evidence="1 2">
    <name type="scientific">Brassica cretica</name>
    <name type="common">Mustard</name>
    <dbReference type="NCBI Taxonomy" id="69181"/>
    <lineage>
        <taxon>Eukaryota</taxon>
        <taxon>Viridiplantae</taxon>
        <taxon>Streptophyta</taxon>
        <taxon>Embryophyta</taxon>
        <taxon>Tracheophyta</taxon>
        <taxon>Spermatophyta</taxon>
        <taxon>Magnoliopsida</taxon>
        <taxon>eudicotyledons</taxon>
        <taxon>Gunneridae</taxon>
        <taxon>Pentapetalae</taxon>
        <taxon>rosids</taxon>
        <taxon>malvids</taxon>
        <taxon>Brassicales</taxon>
        <taxon>Brassicaceae</taxon>
        <taxon>Brassiceae</taxon>
        <taxon>Brassica</taxon>
    </lineage>
</organism>
<accession>A0A8S9GAC8</accession>